<keyword evidence="8" id="KW-1185">Reference proteome</keyword>
<accession>A0A7K1LHR6</accession>
<dbReference type="InterPro" id="IPR029063">
    <property type="entry name" value="SAM-dependent_MTases_sf"/>
</dbReference>
<organism evidence="7 8">
    <name type="scientific">Rothia koreensis</name>
    <dbReference type="NCBI Taxonomy" id="592378"/>
    <lineage>
        <taxon>Bacteria</taxon>
        <taxon>Bacillati</taxon>
        <taxon>Actinomycetota</taxon>
        <taxon>Actinomycetes</taxon>
        <taxon>Micrococcales</taxon>
        <taxon>Micrococcaceae</taxon>
        <taxon>Rothia</taxon>
    </lineage>
</organism>
<dbReference type="PROSITE" id="PS51687">
    <property type="entry name" value="SAM_MT_RNA_M5U"/>
    <property type="match status" value="1"/>
</dbReference>
<name>A0A7K1LHR6_9MICC</name>
<dbReference type="PANTHER" id="PTHR11061">
    <property type="entry name" value="RNA M5U METHYLTRANSFERASE"/>
    <property type="match status" value="1"/>
</dbReference>
<keyword evidence="1 4" id="KW-0489">Methyltransferase</keyword>
<dbReference type="Gene3D" id="3.40.50.150">
    <property type="entry name" value="Vaccinia Virus protein VP39"/>
    <property type="match status" value="1"/>
</dbReference>
<sequence>MIEPGDEFEIVTDTIAHGGACVGRHEGQVVFVRDAVPGERLRVHIDSMGKGNRFAHAHVIEVLEPSPSRRTHPWPEADALLTPQPVGGADYGHILPDTQTRLKKQVIAEQLTRLGRMDPESDLLRGLVVDALDRTPDGGWRTRVHWAVDDTGRLGMHPYHGADVLPVQELPFAVEAINALHLWEGEWRNIQRVDVAAPSSSDPALVVLTAAEGIIPEEIVDDVDVELATCLPAGQEVSAVIVPAPVSGRQRGEKPEPQLVRGTSEVHEAVTAPGGEKLMFRVGAGGFWQNHAKAPDWLMNTVAEASGLEPGQTAWDLYGGAGLLAAGLADRVGERGTVWTVEGSPVTADDAAHNFSPEGRARTSGARDTEVVVTRSGVEQALRRWAAGNGGPHHARSRRGGPRADVPQGSPDVVVLDPPRQGAGRRVVEAIAGAEPSRIVYVACDPAALGRDAGFLRDHGWEPTWLRGVDMYPDTHHVETIVVFEKG</sequence>
<proteinExistence type="inferred from homology"/>
<gene>
    <name evidence="7" type="ORF">GMA10_05640</name>
</gene>
<evidence type="ECO:0000256" key="3">
    <source>
        <dbReference type="ARBA" id="ARBA00022691"/>
    </source>
</evidence>
<dbReference type="SUPFAM" id="SSF50249">
    <property type="entry name" value="Nucleic acid-binding proteins"/>
    <property type="match status" value="1"/>
</dbReference>
<dbReference type="InterPro" id="IPR002792">
    <property type="entry name" value="TRAM_dom"/>
</dbReference>
<dbReference type="SUPFAM" id="SSF53335">
    <property type="entry name" value="S-adenosyl-L-methionine-dependent methyltransferases"/>
    <property type="match status" value="1"/>
</dbReference>
<dbReference type="PROSITE" id="PS50926">
    <property type="entry name" value="TRAM"/>
    <property type="match status" value="1"/>
</dbReference>
<dbReference type="EMBL" id="WOGT01000002">
    <property type="protein sequence ID" value="MUN54698.1"/>
    <property type="molecule type" value="Genomic_DNA"/>
</dbReference>
<dbReference type="AlphaFoldDB" id="A0A7K1LHR6"/>
<dbReference type="GO" id="GO:0070475">
    <property type="term" value="P:rRNA base methylation"/>
    <property type="evidence" value="ECO:0007669"/>
    <property type="project" value="TreeGrafter"/>
</dbReference>
<evidence type="ECO:0000256" key="1">
    <source>
        <dbReference type="ARBA" id="ARBA00022603"/>
    </source>
</evidence>
<dbReference type="RefSeq" id="WP_129315797.1">
    <property type="nucleotide sequence ID" value="NZ_NOIQ01000012.1"/>
</dbReference>
<keyword evidence="2 4" id="KW-0808">Transferase</keyword>
<feature type="region of interest" description="Disordered" evidence="5">
    <location>
        <begin position="385"/>
        <end position="412"/>
    </location>
</feature>
<feature type="binding site" evidence="4">
    <location>
        <position position="417"/>
    </location>
    <ligand>
        <name>S-adenosyl-L-methionine</name>
        <dbReference type="ChEBI" id="CHEBI:59789"/>
    </ligand>
</feature>
<evidence type="ECO:0000256" key="5">
    <source>
        <dbReference type="SAM" id="MobiDB-lite"/>
    </source>
</evidence>
<dbReference type="InterPro" id="IPR010280">
    <property type="entry name" value="U5_MeTrfase_fam"/>
</dbReference>
<protein>
    <submittedName>
        <fullName evidence="7">Class I SAM-dependent RNA methyltransferase</fullName>
    </submittedName>
</protein>
<feature type="domain" description="TRAM" evidence="6">
    <location>
        <begin position="1"/>
        <end position="61"/>
    </location>
</feature>
<dbReference type="OrthoDB" id="9804590at2"/>
<feature type="active site" description="Nucleophile" evidence="4">
    <location>
        <position position="444"/>
    </location>
</feature>
<dbReference type="GO" id="GO:0070041">
    <property type="term" value="F:rRNA (uridine-C5-)-methyltransferase activity"/>
    <property type="evidence" value="ECO:0007669"/>
    <property type="project" value="TreeGrafter"/>
</dbReference>
<dbReference type="PANTHER" id="PTHR11061:SF30">
    <property type="entry name" value="TRNA (URACIL(54)-C(5))-METHYLTRANSFERASE"/>
    <property type="match status" value="1"/>
</dbReference>
<dbReference type="Gene3D" id="2.40.50.140">
    <property type="entry name" value="Nucleic acid-binding proteins"/>
    <property type="match status" value="1"/>
</dbReference>
<keyword evidence="3 4" id="KW-0949">S-adenosyl-L-methionine</keyword>
<evidence type="ECO:0000256" key="4">
    <source>
        <dbReference type="PROSITE-ProRule" id="PRU01024"/>
    </source>
</evidence>
<comment type="caution">
    <text evidence="7">The sequence shown here is derived from an EMBL/GenBank/DDBJ whole genome shotgun (WGS) entry which is preliminary data.</text>
</comment>
<evidence type="ECO:0000313" key="8">
    <source>
        <dbReference type="Proteomes" id="UP000462152"/>
    </source>
</evidence>
<evidence type="ECO:0000256" key="2">
    <source>
        <dbReference type="ARBA" id="ARBA00022679"/>
    </source>
</evidence>
<feature type="binding site" evidence="4">
    <location>
        <position position="318"/>
    </location>
    <ligand>
        <name>S-adenosyl-L-methionine</name>
        <dbReference type="ChEBI" id="CHEBI:59789"/>
    </ligand>
</feature>
<dbReference type="InterPro" id="IPR012340">
    <property type="entry name" value="NA-bd_OB-fold"/>
</dbReference>
<dbReference type="Proteomes" id="UP000462152">
    <property type="component" value="Unassembled WGS sequence"/>
</dbReference>
<evidence type="ECO:0000259" key="6">
    <source>
        <dbReference type="PROSITE" id="PS50926"/>
    </source>
</evidence>
<feature type="binding site" evidence="4">
    <location>
        <position position="342"/>
    </location>
    <ligand>
        <name>S-adenosyl-L-methionine</name>
        <dbReference type="ChEBI" id="CHEBI:59789"/>
    </ligand>
</feature>
<comment type="similarity">
    <text evidence="4">Belongs to the class I-like SAM-binding methyltransferase superfamily. RNA M5U methyltransferase family.</text>
</comment>
<reference evidence="7 8" key="1">
    <citation type="submission" date="2019-12" db="EMBL/GenBank/DDBJ databases">
        <authorList>
            <person name="Li J."/>
            <person name="Shi Y."/>
            <person name="Xu G."/>
            <person name="Xiao D."/>
            <person name="Ran X."/>
        </authorList>
    </citation>
    <scope>NUCLEOTIDE SEQUENCE [LARGE SCALE GENOMIC DNA]</scope>
    <source>
        <strain evidence="7 8">JCM 15915</strain>
    </source>
</reference>
<feature type="binding site" evidence="4">
    <location>
        <position position="289"/>
    </location>
    <ligand>
        <name>S-adenosyl-L-methionine</name>
        <dbReference type="ChEBI" id="CHEBI:59789"/>
    </ligand>
</feature>
<evidence type="ECO:0000313" key="7">
    <source>
        <dbReference type="EMBL" id="MUN54698.1"/>
    </source>
</evidence>